<dbReference type="Proteomes" id="UP000460298">
    <property type="component" value="Unassembled WGS sequence"/>
</dbReference>
<dbReference type="EMBL" id="WBUI01000006">
    <property type="protein sequence ID" value="KAB2933233.1"/>
    <property type="molecule type" value="Genomic_DNA"/>
</dbReference>
<organism evidence="2 3">
    <name type="scientific">Leptonema illini</name>
    <dbReference type="NCBI Taxonomy" id="183"/>
    <lineage>
        <taxon>Bacteria</taxon>
        <taxon>Pseudomonadati</taxon>
        <taxon>Spirochaetota</taxon>
        <taxon>Spirochaetia</taxon>
        <taxon>Leptospirales</taxon>
        <taxon>Leptospiraceae</taxon>
        <taxon>Leptonema</taxon>
    </lineage>
</organism>
<feature type="region of interest" description="Disordered" evidence="1">
    <location>
        <begin position="156"/>
        <end position="191"/>
    </location>
</feature>
<protein>
    <submittedName>
        <fullName evidence="2">AAA family ATPase</fullName>
    </submittedName>
</protein>
<feature type="compositionally biased region" description="Polar residues" evidence="1">
    <location>
        <begin position="157"/>
        <end position="167"/>
    </location>
</feature>
<dbReference type="AlphaFoldDB" id="A0A833H2B0"/>
<evidence type="ECO:0000313" key="3">
    <source>
        <dbReference type="Proteomes" id="UP000460298"/>
    </source>
</evidence>
<name>A0A833H2B0_9LEPT</name>
<comment type="caution">
    <text evidence="2">The sequence shown here is derived from an EMBL/GenBank/DDBJ whole genome shotgun (WGS) entry which is preliminary data.</text>
</comment>
<feature type="compositionally biased region" description="Low complexity" evidence="1">
    <location>
        <begin position="173"/>
        <end position="187"/>
    </location>
</feature>
<dbReference type="SUPFAM" id="SSF52540">
    <property type="entry name" value="P-loop containing nucleoside triphosphate hydrolases"/>
    <property type="match status" value="1"/>
</dbReference>
<sequence>MSIFSDASIQKAISKISDRSERSTDIQALVATFVDVGMVPQINNTRNQIIYGRRGSGKTHVLQVLANALSAEADTISVYIDCRTLGSSEQFTDPKVEIPLRCLSLFKDLVHSLYNPLLEYIVDRGSAPALDYLDEVVASVNRTEHKVQSMAVKESETISAEQKQGSQIEAKISSRPSVSGGFSSSIGETTQSTRSAEASHEVAEKIFFPDVHQKFKQFTDKLPCHMYVLIDEWASLPYDIQPYLAEFIKRAFFANPRITIKIASLEYRSNFSQRVDHGILGFELGTEISASLDLDDYFVYDRNPTIITNNFAEILMKHVRSLLPSDHLLTTYEISSEADFVRTFFSDSSTFKELVRASEGVIRDLLNIFIKAYFTSQRRTMSSIDKRSVIESAQQWFESDKSVSLDPAMNSVLKRIVEEVIGKRRARSFLLSREEENHQMIQRLFDARVLHVIKRGYSDKVNPGVRYNIYTLDYGTYVDLTNTSRAPDKDFDNGDEATDEVIVPFDDKRSIRRIILTPDILNAPALG</sequence>
<reference evidence="2 3" key="1">
    <citation type="submission" date="2019-10" db="EMBL/GenBank/DDBJ databases">
        <title>Extracellular Electron Transfer in a Candidatus Methanoperedens spp. Enrichment Culture.</title>
        <authorList>
            <person name="Berger S."/>
            <person name="Rangel Shaw D."/>
            <person name="Berben T."/>
            <person name="In 'T Zandt M."/>
            <person name="Frank J."/>
            <person name="Reimann J."/>
            <person name="Jetten M.S.M."/>
            <person name="Welte C.U."/>
        </authorList>
    </citation>
    <scope>NUCLEOTIDE SEQUENCE [LARGE SCALE GENOMIC DNA]</scope>
    <source>
        <strain evidence="2">SB12</strain>
    </source>
</reference>
<dbReference type="InterPro" id="IPR027417">
    <property type="entry name" value="P-loop_NTPase"/>
</dbReference>
<evidence type="ECO:0000313" key="2">
    <source>
        <dbReference type="EMBL" id="KAB2933233.1"/>
    </source>
</evidence>
<accession>A0A833H2B0</accession>
<dbReference type="InterPro" id="IPR056955">
    <property type="entry name" value="ORC-CDC6-like"/>
</dbReference>
<gene>
    <name evidence="2" type="ORF">F9K24_07755</name>
</gene>
<proteinExistence type="predicted"/>
<evidence type="ECO:0000256" key="1">
    <source>
        <dbReference type="SAM" id="MobiDB-lite"/>
    </source>
</evidence>
<dbReference type="Gene3D" id="3.40.50.300">
    <property type="entry name" value="P-loop containing nucleotide triphosphate hydrolases"/>
    <property type="match status" value="1"/>
</dbReference>
<dbReference type="Pfam" id="PF24389">
    <property type="entry name" value="ORC-CDC6-like"/>
    <property type="match status" value="1"/>
</dbReference>